<dbReference type="SMR" id="A0A314KHF2"/>
<dbReference type="EMBL" id="MJEQ01002015">
    <property type="protein sequence ID" value="OIT28590.1"/>
    <property type="molecule type" value="Genomic_DNA"/>
</dbReference>
<evidence type="ECO:0000313" key="1">
    <source>
        <dbReference type="EMBL" id="OIT28590.1"/>
    </source>
</evidence>
<accession>A0A314KHF2</accession>
<dbReference type="Proteomes" id="UP000187609">
    <property type="component" value="Unassembled WGS sequence"/>
</dbReference>
<comment type="caution">
    <text evidence="1">The sequence shown here is derived from an EMBL/GenBank/DDBJ whole genome shotgun (WGS) entry which is preliminary data.</text>
</comment>
<dbReference type="AlphaFoldDB" id="A0A314KHF2"/>
<dbReference type="Gramene" id="OIT28590">
    <property type="protein sequence ID" value="OIT28590"/>
    <property type="gene ID" value="A4A49_27732"/>
</dbReference>
<sequence>MANFSTGSGVPQGISLSNTVHSETAPSLPLPSLPVFCGALDQDLRLFDESESRSLNRSDVISHAVKIADLLHHTDVSYLNLLVFGFATLTW</sequence>
<keyword evidence="2" id="KW-1185">Reference proteome</keyword>
<organism evidence="1 2">
    <name type="scientific">Nicotiana attenuata</name>
    <name type="common">Coyote tobacco</name>
    <dbReference type="NCBI Taxonomy" id="49451"/>
    <lineage>
        <taxon>Eukaryota</taxon>
        <taxon>Viridiplantae</taxon>
        <taxon>Streptophyta</taxon>
        <taxon>Embryophyta</taxon>
        <taxon>Tracheophyta</taxon>
        <taxon>Spermatophyta</taxon>
        <taxon>Magnoliopsida</taxon>
        <taxon>eudicotyledons</taxon>
        <taxon>Gunneridae</taxon>
        <taxon>Pentapetalae</taxon>
        <taxon>asterids</taxon>
        <taxon>lamiids</taxon>
        <taxon>Solanales</taxon>
        <taxon>Solanaceae</taxon>
        <taxon>Nicotianoideae</taxon>
        <taxon>Nicotianeae</taxon>
        <taxon>Nicotiana</taxon>
    </lineage>
</organism>
<protein>
    <submittedName>
        <fullName evidence="1">Uncharacterized protein</fullName>
    </submittedName>
</protein>
<dbReference type="STRING" id="49451.A0A314KHF2"/>
<name>A0A314KHF2_NICAT</name>
<reference evidence="1" key="1">
    <citation type="submission" date="2016-11" db="EMBL/GenBank/DDBJ databases">
        <title>The genome of Nicotiana attenuata.</title>
        <authorList>
            <person name="Xu S."/>
            <person name="Brockmoeller T."/>
            <person name="Gaquerel E."/>
            <person name="Navarro A."/>
            <person name="Kuhl H."/>
            <person name="Gase K."/>
            <person name="Ling Z."/>
            <person name="Zhou W."/>
            <person name="Kreitzer C."/>
            <person name="Stanke M."/>
            <person name="Tang H."/>
            <person name="Lyons E."/>
            <person name="Pandey P."/>
            <person name="Pandey S.P."/>
            <person name="Timmermann B."/>
            <person name="Baldwin I.T."/>
        </authorList>
    </citation>
    <scope>NUCLEOTIDE SEQUENCE [LARGE SCALE GENOMIC DNA]</scope>
    <source>
        <strain evidence="1">UT</strain>
    </source>
</reference>
<gene>
    <name evidence="1" type="ORF">A4A49_27732</name>
</gene>
<evidence type="ECO:0000313" key="2">
    <source>
        <dbReference type="Proteomes" id="UP000187609"/>
    </source>
</evidence>
<proteinExistence type="predicted"/>